<dbReference type="AlphaFoldDB" id="A0A179G084"/>
<dbReference type="EMBL" id="LSBJ02000002">
    <property type="protein sequence ID" value="OAQ70703.1"/>
    <property type="molecule type" value="Genomic_DNA"/>
</dbReference>
<comment type="caution">
    <text evidence="1">The sequence shown here is derived from an EMBL/GenBank/DDBJ whole genome shotgun (WGS) entry which is preliminary data.</text>
</comment>
<dbReference type="Proteomes" id="UP000078397">
    <property type="component" value="Unassembled WGS sequence"/>
</dbReference>
<organism evidence="1 2">
    <name type="scientific">Pochonia chlamydosporia 170</name>
    <dbReference type="NCBI Taxonomy" id="1380566"/>
    <lineage>
        <taxon>Eukaryota</taxon>
        <taxon>Fungi</taxon>
        <taxon>Dikarya</taxon>
        <taxon>Ascomycota</taxon>
        <taxon>Pezizomycotina</taxon>
        <taxon>Sordariomycetes</taxon>
        <taxon>Hypocreomycetidae</taxon>
        <taxon>Hypocreales</taxon>
        <taxon>Clavicipitaceae</taxon>
        <taxon>Pochonia</taxon>
    </lineage>
</organism>
<name>A0A179G084_METCM</name>
<proteinExistence type="predicted"/>
<evidence type="ECO:0000313" key="2">
    <source>
        <dbReference type="Proteomes" id="UP000078397"/>
    </source>
</evidence>
<keyword evidence="2" id="KW-1185">Reference proteome</keyword>
<protein>
    <submittedName>
        <fullName evidence="1">Uncharacterized protein</fullName>
    </submittedName>
</protein>
<sequence>MVKPVHHLHHHCLVKQKQEPFLASAKHRTETSPWSVLLFGPEGRQRQQQRQTSGLHMTCFFMLPVGRPSLIAWYVGIAGKTTFNIRYASFLASHKSSRSSVVPGFEPRYT</sequence>
<gene>
    <name evidence="1" type="ORF">VFPPC_15610</name>
</gene>
<dbReference type="RefSeq" id="XP_018147240.1">
    <property type="nucleotide sequence ID" value="XM_018293363.1"/>
</dbReference>
<evidence type="ECO:0000313" key="1">
    <source>
        <dbReference type="EMBL" id="OAQ70703.1"/>
    </source>
</evidence>
<dbReference type="GeneID" id="28857357"/>
<accession>A0A179G084</accession>
<reference evidence="1 2" key="1">
    <citation type="journal article" date="2016" name="PLoS Pathog.">
        <title>Biosynthesis of antibiotic leucinostatins in bio-control fungus Purpureocillium lilacinum and their inhibition on phytophthora revealed by genome mining.</title>
        <authorList>
            <person name="Wang G."/>
            <person name="Liu Z."/>
            <person name="Lin R."/>
            <person name="Li E."/>
            <person name="Mao Z."/>
            <person name="Ling J."/>
            <person name="Yang Y."/>
            <person name="Yin W.B."/>
            <person name="Xie B."/>
        </authorList>
    </citation>
    <scope>NUCLEOTIDE SEQUENCE [LARGE SCALE GENOMIC DNA]</scope>
    <source>
        <strain evidence="1">170</strain>
    </source>
</reference>
<dbReference type="KEGG" id="pchm:VFPPC_15610"/>